<gene>
    <name evidence="11" type="ORF">GN958_ATG12675</name>
</gene>
<dbReference type="Pfam" id="PF00665">
    <property type="entry name" value="rve"/>
    <property type="match status" value="1"/>
</dbReference>
<dbReference type="InterPro" id="IPR036397">
    <property type="entry name" value="RNaseH_sf"/>
</dbReference>
<sequence length="222" mass="24857">MLAKKMITGMKVVPSTSEDAGLCDACQLGSKKRRSFPGVLECNDVVHSDICGPIEFSSLTGKRYVLLFVDVFTRYCHVYLLEHRSECFDGLVRHKAAVETHHNRSVRKIVSDNGGEYLSDQLKNFCELNGISQHTTSSNTPEQNGMAEVCFRILFNKVRTMLIDSNAPKQLWAEALLSVVYLQKCTMNASTQRTPFEAWYGFPPDVSHLRVFGSLAICVLAN</sequence>
<keyword evidence="1" id="KW-0540">Nuclease</keyword>
<dbReference type="SUPFAM" id="SSF53098">
    <property type="entry name" value="Ribonuclease H-like"/>
    <property type="match status" value="1"/>
</dbReference>
<dbReference type="GO" id="GO:0046872">
    <property type="term" value="F:metal ion binding"/>
    <property type="evidence" value="ECO:0007669"/>
    <property type="project" value="UniProtKB-KW"/>
</dbReference>
<evidence type="ECO:0000256" key="8">
    <source>
        <dbReference type="ARBA" id="ARBA00022932"/>
    </source>
</evidence>
<dbReference type="EMBL" id="JAACNO010001742">
    <property type="protein sequence ID" value="KAF4138066.1"/>
    <property type="molecule type" value="Genomic_DNA"/>
</dbReference>
<evidence type="ECO:0000256" key="2">
    <source>
        <dbReference type="ARBA" id="ARBA00022723"/>
    </source>
</evidence>
<dbReference type="GO" id="GO:0006310">
    <property type="term" value="P:DNA recombination"/>
    <property type="evidence" value="ECO:0007669"/>
    <property type="project" value="UniProtKB-KW"/>
</dbReference>
<name>A0A8S9UBL8_PHYIN</name>
<organism evidence="11 12">
    <name type="scientific">Phytophthora infestans</name>
    <name type="common">Potato late blight agent</name>
    <name type="synonym">Botrytis infestans</name>
    <dbReference type="NCBI Taxonomy" id="4787"/>
    <lineage>
        <taxon>Eukaryota</taxon>
        <taxon>Sar</taxon>
        <taxon>Stramenopiles</taxon>
        <taxon>Oomycota</taxon>
        <taxon>Peronosporomycetes</taxon>
        <taxon>Peronosporales</taxon>
        <taxon>Peronosporaceae</taxon>
        <taxon>Phytophthora</taxon>
    </lineage>
</organism>
<evidence type="ECO:0000256" key="1">
    <source>
        <dbReference type="ARBA" id="ARBA00022722"/>
    </source>
</evidence>
<keyword evidence="3" id="KW-0255">Endonuclease</keyword>
<proteinExistence type="predicted"/>
<evidence type="ECO:0000259" key="10">
    <source>
        <dbReference type="PROSITE" id="PS50994"/>
    </source>
</evidence>
<dbReference type="GO" id="GO:0003964">
    <property type="term" value="F:RNA-directed DNA polymerase activity"/>
    <property type="evidence" value="ECO:0007669"/>
    <property type="project" value="UniProtKB-KW"/>
</dbReference>
<keyword evidence="6" id="KW-0229">DNA integration</keyword>
<reference evidence="11" key="1">
    <citation type="submission" date="2020-03" db="EMBL/GenBank/DDBJ databases">
        <title>Hybrid Assembly of Korean Phytophthora infestans isolates.</title>
        <authorList>
            <person name="Prokchorchik M."/>
            <person name="Lee Y."/>
            <person name="Seo J."/>
            <person name="Cho J.-H."/>
            <person name="Park Y.-E."/>
            <person name="Jang D.-C."/>
            <person name="Im J.-S."/>
            <person name="Choi J.-G."/>
            <person name="Park H.-J."/>
            <person name="Lee G.-B."/>
            <person name="Lee Y.-G."/>
            <person name="Hong S.-Y."/>
            <person name="Cho K."/>
            <person name="Sohn K.H."/>
        </authorList>
    </citation>
    <scope>NUCLEOTIDE SEQUENCE</scope>
    <source>
        <strain evidence="11">KR_2_A2</strain>
    </source>
</reference>
<dbReference type="AlphaFoldDB" id="A0A8S9UBL8"/>
<keyword evidence="2" id="KW-0479">Metal-binding</keyword>
<keyword evidence="4" id="KW-0378">Hydrolase</keyword>
<feature type="domain" description="Integrase catalytic" evidence="10">
    <location>
        <begin position="33"/>
        <end position="203"/>
    </location>
</feature>
<dbReference type="GO" id="GO:0015074">
    <property type="term" value="P:DNA integration"/>
    <property type="evidence" value="ECO:0007669"/>
    <property type="project" value="UniProtKB-KW"/>
</dbReference>
<evidence type="ECO:0000256" key="4">
    <source>
        <dbReference type="ARBA" id="ARBA00022801"/>
    </source>
</evidence>
<evidence type="ECO:0000256" key="6">
    <source>
        <dbReference type="ARBA" id="ARBA00022908"/>
    </source>
</evidence>
<keyword evidence="9" id="KW-0233">DNA recombination</keyword>
<dbReference type="PANTHER" id="PTHR42648">
    <property type="entry name" value="TRANSPOSASE, PUTATIVE-RELATED"/>
    <property type="match status" value="1"/>
</dbReference>
<evidence type="ECO:0000256" key="3">
    <source>
        <dbReference type="ARBA" id="ARBA00022759"/>
    </source>
</evidence>
<evidence type="ECO:0000313" key="11">
    <source>
        <dbReference type="EMBL" id="KAF4138066.1"/>
    </source>
</evidence>
<dbReference type="GO" id="GO:0016787">
    <property type="term" value="F:hydrolase activity"/>
    <property type="evidence" value="ECO:0007669"/>
    <property type="project" value="UniProtKB-KW"/>
</dbReference>
<dbReference type="InterPro" id="IPR012337">
    <property type="entry name" value="RNaseH-like_sf"/>
</dbReference>
<evidence type="ECO:0000313" key="12">
    <source>
        <dbReference type="Proteomes" id="UP000704712"/>
    </source>
</evidence>
<dbReference type="InterPro" id="IPR001584">
    <property type="entry name" value="Integrase_cat-core"/>
</dbReference>
<evidence type="ECO:0000256" key="9">
    <source>
        <dbReference type="ARBA" id="ARBA00023172"/>
    </source>
</evidence>
<dbReference type="Proteomes" id="UP000704712">
    <property type="component" value="Unassembled WGS sequence"/>
</dbReference>
<dbReference type="InterPro" id="IPR039537">
    <property type="entry name" value="Retrotran_Ty1/copia-like"/>
</dbReference>
<protein>
    <submittedName>
        <fullName evidence="11">Integrase core domain</fullName>
    </submittedName>
</protein>
<dbReference type="GO" id="GO:0003676">
    <property type="term" value="F:nucleic acid binding"/>
    <property type="evidence" value="ECO:0007669"/>
    <property type="project" value="InterPro"/>
</dbReference>
<accession>A0A8S9UBL8</accession>
<keyword evidence="8" id="KW-0239">DNA-directed DNA polymerase</keyword>
<dbReference type="GO" id="GO:0004519">
    <property type="term" value="F:endonuclease activity"/>
    <property type="evidence" value="ECO:0007669"/>
    <property type="project" value="UniProtKB-KW"/>
</dbReference>
<keyword evidence="7" id="KW-0695">RNA-directed DNA polymerase</keyword>
<evidence type="ECO:0000256" key="5">
    <source>
        <dbReference type="ARBA" id="ARBA00022842"/>
    </source>
</evidence>
<dbReference type="PROSITE" id="PS50994">
    <property type="entry name" value="INTEGRASE"/>
    <property type="match status" value="1"/>
</dbReference>
<dbReference type="Gene3D" id="3.30.420.10">
    <property type="entry name" value="Ribonuclease H-like superfamily/Ribonuclease H"/>
    <property type="match status" value="1"/>
</dbReference>
<comment type="caution">
    <text evidence="11">The sequence shown here is derived from an EMBL/GenBank/DDBJ whole genome shotgun (WGS) entry which is preliminary data.</text>
</comment>
<evidence type="ECO:0000256" key="7">
    <source>
        <dbReference type="ARBA" id="ARBA00022918"/>
    </source>
</evidence>
<dbReference type="GO" id="GO:0003887">
    <property type="term" value="F:DNA-directed DNA polymerase activity"/>
    <property type="evidence" value="ECO:0007669"/>
    <property type="project" value="UniProtKB-KW"/>
</dbReference>
<keyword evidence="5" id="KW-0460">Magnesium</keyword>
<keyword evidence="8" id="KW-0808">Transferase</keyword>
<dbReference type="PANTHER" id="PTHR42648:SF11">
    <property type="entry name" value="TRANSPOSON TY4-P GAG-POL POLYPROTEIN"/>
    <property type="match status" value="1"/>
</dbReference>
<keyword evidence="8" id="KW-0548">Nucleotidyltransferase</keyword>